<reference evidence="2" key="1">
    <citation type="journal article" date="2014" name="Front. Microbiol.">
        <title>High frequency of phylogenetically diverse reductive dehalogenase-homologous genes in deep subseafloor sedimentary metagenomes.</title>
        <authorList>
            <person name="Kawai M."/>
            <person name="Futagami T."/>
            <person name="Toyoda A."/>
            <person name="Takaki Y."/>
            <person name="Nishi S."/>
            <person name="Hori S."/>
            <person name="Arai W."/>
            <person name="Tsubouchi T."/>
            <person name="Morono Y."/>
            <person name="Uchiyama I."/>
            <person name="Ito T."/>
            <person name="Fujiyama A."/>
            <person name="Inagaki F."/>
            <person name="Takami H."/>
        </authorList>
    </citation>
    <scope>NUCLEOTIDE SEQUENCE</scope>
    <source>
        <strain evidence="2">Expedition CK06-06</strain>
    </source>
</reference>
<feature type="non-terminal residue" evidence="2">
    <location>
        <position position="1"/>
    </location>
</feature>
<sequence length="103" mass="11635">KTGKRREATFMGILTFVARLSMVFSGLTLIIVQVLTEFDTEAITQSPQAEIGLKALVSFVPVIGGLLALLVFKFFPLNYEKFMEQQKKLSELHEERLTKSKNL</sequence>
<dbReference type="EMBL" id="BART01008112">
    <property type="protein sequence ID" value="GAG68948.1"/>
    <property type="molecule type" value="Genomic_DNA"/>
</dbReference>
<evidence type="ECO:0000256" key="1">
    <source>
        <dbReference type="SAM" id="Phobius"/>
    </source>
</evidence>
<accession>X1A857</accession>
<evidence type="ECO:0000313" key="2">
    <source>
        <dbReference type="EMBL" id="GAG68948.1"/>
    </source>
</evidence>
<protein>
    <recommendedName>
        <fullName evidence="3">Major facilitator superfamily (MFS) profile domain-containing protein</fullName>
    </recommendedName>
</protein>
<gene>
    <name evidence="2" type="ORF">S01H4_18317</name>
</gene>
<name>X1A857_9ZZZZ</name>
<feature type="transmembrane region" description="Helical" evidence="1">
    <location>
        <begin position="55"/>
        <end position="75"/>
    </location>
</feature>
<comment type="caution">
    <text evidence="2">The sequence shown here is derived from an EMBL/GenBank/DDBJ whole genome shotgun (WGS) entry which is preliminary data.</text>
</comment>
<keyword evidence="1" id="KW-1133">Transmembrane helix</keyword>
<evidence type="ECO:0008006" key="3">
    <source>
        <dbReference type="Google" id="ProtNLM"/>
    </source>
</evidence>
<keyword evidence="1" id="KW-0812">Transmembrane</keyword>
<dbReference type="Pfam" id="PF13347">
    <property type="entry name" value="MFS_2"/>
    <property type="match status" value="1"/>
</dbReference>
<organism evidence="2">
    <name type="scientific">marine sediment metagenome</name>
    <dbReference type="NCBI Taxonomy" id="412755"/>
    <lineage>
        <taxon>unclassified sequences</taxon>
        <taxon>metagenomes</taxon>
        <taxon>ecological metagenomes</taxon>
    </lineage>
</organism>
<keyword evidence="1" id="KW-0472">Membrane</keyword>
<feature type="transmembrane region" description="Helical" evidence="1">
    <location>
        <begin position="12"/>
        <end position="35"/>
    </location>
</feature>
<dbReference type="AlphaFoldDB" id="X1A857"/>
<proteinExistence type="predicted"/>